<name>A0ABU6UUE7_9FABA</name>
<gene>
    <name evidence="1" type="ORF">PIB30_095015</name>
</gene>
<reference evidence="1 2" key="1">
    <citation type="journal article" date="2023" name="Plants (Basel)">
        <title>Bridging the Gap: Combining Genomics and Transcriptomics Approaches to Understand Stylosanthes scabra, an Orphan Legume from the Brazilian Caatinga.</title>
        <authorList>
            <person name="Ferreira-Neto J.R.C."/>
            <person name="da Silva M.D."/>
            <person name="Binneck E."/>
            <person name="de Melo N.F."/>
            <person name="da Silva R.H."/>
            <person name="de Melo A.L.T.M."/>
            <person name="Pandolfi V."/>
            <person name="Bustamante F.O."/>
            <person name="Brasileiro-Vidal A.C."/>
            <person name="Benko-Iseppon A.M."/>
        </authorList>
    </citation>
    <scope>NUCLEOTIDE SEQUENCE [LARGE SCALE GENOMIC DNA]</scope>
    <source>
        <tissue evidence="1">Leaves</tissue>
    </source>
</reference>
<accession>A0ABU6UUE7</accession>
<protein>
    <submittedName>
        <fullName evidence="1">Uncharacterized protein</fullName>
    </submittedName>
</protein>
<comment type="caution">
    <text evidence="1">The sequence shown here is derived from an EMBL/GenBank/DDBJ whole genome shotgun (WGS) entry which is preliminary data.</text>
</comment>
<keyword evidence="2" id="KW-1185">Reference proteome</keyword>
<dbReference type="Proteomes" id="UP001341840">
    <property type="component" value="Unassembled WGS sequence"/>
</dbReference>
<feature type="non-terminal residue" evidence="1">
    <location>
        <position position="1"/>
    </location>
</feature>
<organism evidence="1 2">
    <name type="scientific">Stylosanthes scabra</name>
    <dbReference type="NCBI Taxonomy" id="79078"/>
    <lineage>
        <taxon>Eukaryota</taxon>
        <taxon>Viridiplantae</taxon>
        <taxon>Streptophyta</taxon>
        <taxon>Embryophyta</taxon>
        <taxon>Tracheophyta</taxon>
        <taxon>Spermatophyta</taxon>
        <taxon>Magnoliopsida</taxon>
        <taxon>eudicotyledons</taxon>
        <taxon>Gunneridae</taxon>
        <taxon>Pentapetalae</taxon>
        <taxon>rosids</taxon>
        <taxon>fabids</taxon>
        <taxon>Fabales</taxon>
        <taxon>Fabaceae</taxon>
        <taxon>Papilionoideae</taxon>
        <taxon>50 kb inversion clade</taxon>
        <taxon>dalbergioids sensu lato</taxon>
        <taxon>Dalbergieae</taxon>
        <taxon>Pterocarpus clade</taxon>
        <taxon>Stylosanthes</taxon>
    </lineage>
</organism>
<sequence length="94" mass="10310">LNIISGCGTSLVTILPSVSNLPKTTAMPRPVRINVTHVCSHPHSPWMTHLALLMWGFGMMVGPPYEGQYPSGMGGENGSRYTLKTSDMRYTSWT</sequence>
<evidence type="ECO:0000313" key="1">
    <source>
        <dbReference type="EMBL" id="MED6164947.1"/>
    </source>
</evidence>
<evidence type="ECO:0000313" key="2">
    <source>
        <dbReference type="Proteomes" id="UP001341840"/>
    </source>
</evidence>
<proteinExistence type="predicted"/>
<dbReference type="EMBL" id="JASCZI010122969">
    <property type="protein sequence ID" value="MED6164947.1"/>
    <property type="molecule type" value="Genomic_DNA"/>
</dbReference>